<dbReference type="AlphaFoldDB" id="A0A540VAJ1"/>
<feature type="transmembrane region" description="Helical" evidence="5">
    <location>
        <begin position="198"/>
        <end position="216"/>
    </location>
</feature>
<evidence type="ECO:0000256" key="1">
    <source>
        <dbReference type="ARBA" id="ARBA00004141"/>
    </source>
</evidence>
<dbReference type="GO" id="GO:0004252">
    <property type="term" value="F:serine-type endopeptidase activity"/>
    <property type="evidence" value="ECO:0007669"/>
    <property type="project" value="InterPro"/>
</dbReference>
<dbReference type="PANTHER" id="PTHR43731">
    <property type="entry name" value="RHOMBOID PROTEASE"/>
    <property type="match status" value="1"/>
</dbReference>
<evidence type="ECO:0000256" key="5">
    <source>
        <dbReference type="SAM" id="Phobius"/>
    </source>
</evidence>
<sequence>MVVYGIVVYNDLNGTQNIYVLRTFGMKVNELIAQGEVWRLFTAMFLHIGVFHLLFNLYALYALGPMVEGYFGHLRFLAIYLLGGLFGSLASYAFSPVPSAGASGAIFGLAGAITVYFLRYRENFGPRGRAILQNMLIVIAINLFFGLSVPGIDNWGHLGGLAGGALVSWGLLPRYRPPAFIVFGPQALEEEPRTWQEVAWVLFCLALLIAGLQIATSRMLAS</sequence>
<keyword evidence="3 5" id="KW-1133">Transmembrane helix</keyword>
<dbReference type="InterPro" id="IPR035952">
    <property type="entry name" value="Rhomboid-like_sf"/>
</dbReference>
<dbReference type="Gene3D" id="1.20.1540.10">
    <property type="entry name" value="Rhomboid-like"/>
    <property type="match status" value="1"/>
</dbReference>
<evidence type="ECO:0000256" key="2">
    <source>
        <dbReference type="ARBA" id="ARBA00022692"/>
    </source>
</evidence>
<accession>A0A540VAJ1</accession>
<keyword evidence="7" id="KW-0378">Hydrolase</keyword>
<dbReference type="SUPFAM" id="SSF144091">
    <property type="entry name" value="Rhomboid-like"/>
    <property type="match status" value="1"/>
</dbReference>
<dbReference type="Proteomes" id="UP000317371">
    <property type="component" value="Unassembled WGS sequence"/>
</dbReference>
<dbReference type="FunCoup" id="A0A540VAJ1">
    <property type="interactions" value="213"/>
</dbReference>
<dbReference type="EMBL" id="VIGC01000034">
    <property type="protein sequence ID" value="TQE93735.1"/>
    <property type="molecule type" value="Genomic_DNA"/>
</dbReference>
<feature type="domain" description="Peptidase S54 rhomboid" evidence="6">
    <location>
        <begin position="35"/>
        <end position="173"/>
    </location>
</feature>
<evidence type="ECO:0000313" key="7">
    <source>
        <dbReference type="EMBL" id="TQE93735.1"/>
    </source>
</evidence>
<evidence type="ECO:0000256" key="3">
    <source>
        <dbReference type="ARBA" id="ARBA00022989"/>
    </source>
</evidence>
<feature type="transmembrane region" description="Helical" evidence="5">
    <location>
        <begin position="100"/>
        <end position="118"/>
    </location>
</feature>
<dbReference type="Pfam" id="PF01694">
    <property type="entry name" value="Rhomboid"/>
    <property type="match status" value="1"/>
</dbReference>
<comment type="caution">
    <text evidence="7">The sequence shown here is derived from an EMBL/GenBank/DDBJ whole genome shotgun (WGS) entry which is preliminary data.</text>
</comment>
<feature type="transmembrane region" description="Helical" evidence="5">
    <location>
        <begin position="130"/>
        <end position="149"/>
    </location>
</feature>
<dbReference type="InterPro" id="IPR022764">
    <property type="entry name" value="Peptidase_S54_rhomboid_dom"/>
</dbReference>
<reference evidence="7 8" key="1">
    <citation type="submission" date="2019-06" db="EMBL/GenBank/DDBJ databases">
        <title>Genome sequence of Litorilinea aerophila BAA-2444.</title>
        <authorList>
            <person name="Maclea K.S."/>
            <person name="Maurais E.G."/>
            <person name="Iannazzi L.C."/>
        </authorList>
    </citation>
    <scope>NUCLEOTIDE SEQUENCE [LARGE SCALE GENOMIC DNA]</scope>
    <source>
        <strain evidence="7 8">ATCC BAA-2444</strain>
    </source>
</reference>
<keyword evidence="8" id="KW-1185">Reference proteome</keyword>
<evidence type="ECO:0000256" key="4">
    <source>
        <dbReference type="ARBA" id="ARBA00023136"/>
    </source>
</evidence>
<gene>
    <name evidence="7" type="ORF">FKZ61_20095</name>
</gene>
<evidence type="ECO:0000259" key="6">
    <source>
        <dbReference type="Pfam" id="PF01694"/>
    </source>
</evidence>
<dbReference type="GO" id="GO:0016020">
    <property type="term" value="C:membrane"/>
    <property type="evidence" value="ECO:0007669"/>
    <property type="project" value="UniProtKB-SubCell"/>
</dbReference>
<feature type="transmembrane region" description="Helical" evidence="5">
    <location>
        <begin position="44"/>
        <end position="64"/>
    </location>
</feature>
<dbReference type="InterPro" id="IPR050925">
    <property type="entry name" value="Rhomboid_protease_S54"/>
</dbReference>
<feature type="transmembrane region" description="Helical" evidence="5">
    <location>
        <begin position="76"/>
        <end position="94"/>
    </location>
</feature>
<keyword evidence="2 5" id="KW-0812">Transmembrane</keyword>
<evidence type="ECO:0000313" key="8">
    <source>
        <dbReference type="Proteomes" id="UP000317371"/>
    </source>
</evidence>
<dbReference type="GO" id="GO:0006508">
    <property type="term" value="P:proteolysis"/>
    <property type="evidence" value="ECO:0007669"/>
    <property type="project" value="UniProtKB-KW"/>
</dbReference>
<name>A0A540VAJ1_9CHLR</name>
<comment type="subcellular location">
    <subcellularLocation>
        <location evidence="1">Membrane</location>
        <topology evidence="1">Multi-pass membrane protein</topology>
    </subcellularLocation>
</comment>
<dbReference type="PANTHER" id="PTHR43731:SF26">
    <property type="entry name" value="RHOMBOID-LIKE PROTEIN 10, CHLOROPLASTIC"/>
    <property type="match status" value="1"/>
</dbReference>
<protein>
    <submittedName>
        <fullName evidence="7">Rhomboid family intramembrane serine protease</fullName>
    </submittedName>
</protein>
<dbReference type="InParanoid" id="A0A540VAJ1"/>
<keyword evidence="4 5" id="KW-0472">Membrane</keyword>
<proteinExistence type="predicted"/>
<keyword evidence="7" id="KW-0645">Protease</keyword>
<dbReference type="OrthoDB" id="9813074at2"/>
<organism evidence="7 8">
    <name type="scientific">Litorilinea aerophila</name>
    <dbReference type="NCBI Taxonomy" id="1204385"/>
    <lineage>
        <taxon>Bacteria</taxon>
        <taxon>Bacillati</taxon>
        <taxon>Chloroflexota</taxon>
        <taxon>Caldilineae</taxon>
        <taxon>Caldilineales</taxon>
        <taxon>Caldilineaceae</taxon>
        <taxon>Litorilinea</taxon>
    </lineage>
</organism>